<dbReference type="PANTHER" id="PTHR43162:SF1">
    <property type="entry name" value="PRESTALK A DIFFERENTIATION PROTEIN A"/>
    <property type="match status" value="1"/>
</dbReference>
<dbReference type="Gene3D" id="3.40.50.720">
    <property type="entry name" value="NAD(P)-binding Rossmann-like Domain"/>
    <property type="match status" value="1"/>
</dbReference>
<dbReference type="GeneID" id="91541057"/>
<evidence type="ECO:0000259" key="1">
    <source>
        <dbReference type="Pfam" id="PF13460"/>
    </source>
</evidence>
<name>A0ABZ1GE66_9ACTN</name>
<proteinExistence type="predicted"/>
<sequence>MILVTGATGTIGSHVVRLLTERGVPFRAMSRRERPGGVRADFADPASLADAVAGVDTVFLVTAPPAPTADHDIALMTAARAAGVRKIVKLSAIGSGERFEGATVGAWHLAAEEAIEASGFVWTILRPPSFASNFLRYRALIHAGEPIPNMTGDSRQAIVDPRDVAAVAVVAMTSDAHNGQRYDLTGPKLLTFTDQAAILERVLERRVKITDTSTLDQLPAGMITGIGWARAGGAAYVTDHVPRVLGRPAGTFEQWARDHREAFAAMPQPAADGR</sequence>
<feature type="domain" description="NAD(P)-binding" evidence="1">
    <location>
        <begin position="6"/>
        <end position="172"/>
    </location>
</feature>
<organism evidence="2 3">
    <name type="scientific">Streptomyces hirsutus</name>
    <dbReference type="NCBI Taxonomy" id="35620"/>
    <lineage>
        <taxon>Bacteria</taxon>
        <taxon>Bacillati</taxon>
        <taxon>Actinomycetota</taxon>
        <taxon>Actinomycetes</taxon>
        <taxon>Kitasatosporales</taxon>
        <taxon>Streptomycetaceae</taxon>
        <taxon>Streptomyces</taxon>
    </lineage>
</organism>
<keyword evidence="3" id="KW-1185">Reference proteome</keyword>
<dbReference type="SUPFAM" id="SSF51735">
    <property type="entry name" value="NAD(P)-binding Rossmann-fold domains"/>
    <property type="match status" value="1"/>
</dbReference>
<dbReference type="EMBL" id="CP109134">
    <property type="protein sequence ID" value="WSD04440.1"/>
    <property type="molecule type" value="Genomic_DNA"/>
</dbReference>
<dbReference type="Proteomes" id="UP001335325">
    <property type="component" value="Chromosome"/>
</dbReference>
<dbReference type="PANTHER" id="PTHR43162">
    <property type="match status" value="1"/>
</dbReference>
<dbReference type="InterPro" id="IPR016040">
    <property type="entry name" value="NAD(P)-bd_dom"/>
</dbReference>
<evidence type="ECO:0000313" key="2">
    <source>
        <dbReference type="EMBL" id="WSD04440.1"/>
    </source>
</evidence>
<gene>
    <name evidence="2" type="ORF">OIE73_00765</name>
</gene>
<dbReference type="InterPro" id="IPR036291">
    <property type="entry name" value="NAD(P)-bd_dom_sf"/>
</dbReference>
<accession>A0ABZ1GE66</accession>
<evidence type="ECO:0000313" key="3">
    <source>
        <dbReference type="Proteomes" id="UP001335325"/>
    </source>
</evidence>
<reference evidence="2 3" key="1">
    <citation type="submission" date="2022-10" db="EMBL/GenBank/DDBJ databases">
        <title>The complete genomes of actinobacterial strains from the NBC collection.</title>
        <authorList>
            <person name="Joergensen T.S."/>
            <person name="Alvarez Arevalo M."/>
            <person name="Sterndorff E.B."/>
            <person name="Faurdal D."/>
            <person name="Vuksanovic O."/>
            <person name="Mourched A.-S."/>
            <person name="Charusanti P."/>
            <person name="Shaw S."/>
            <person name="Blin K."/>
            <person name="Weber T."/>
        </authorList>
    </citation>
    <scope>NUCLEOTIDE SEQUENCE [LARGE SCALE GENOMIC DNA]</scope>
    <source>
        <strain evidence="2 3">NBC 01753</strain>
    </source>
</reference>
<protein>
    <submittedName>
        <fullName evidence="2">NAD(P)H-binding protein</fullName>
    </submittedName>
</protein>
<dbReference type="InterPro" id="IPR051604">
    <property type="entry name" value="Ergot_Alk_Oxidoreductase"/>
</dbReference>
<dbReference type="Pfam" id="PF13460">
    <property type="entry name" value="NAD_binding_10"/>
    <property type="match status" value="1"/>
</dbReference>
<dbReference type="RefSeq" id="WP_326750771.1">
    <property type="nucleotide sequence ID" value="NZ_CP109134.1"/>
</dbReference>